<evidence type="ECO:0000313" key="1">
    <source>
        <dbReference type="EMBL" id="KAA9165001.1"/>
    </source>
</evidence>
<reference evidence="1" key="1">
    <citation type="submission" date="2019-09" db="EMBL/GenBank/DDBJ databases">
        <authorList>
            <person name="Teo W.F.A."/>
            <person name="Duangmal K."/>
        </authorList>
    </citation>
    <scope>NUCLEOTIDE SEQUENCE [LARGE SCALE GENOMIC DNA]</scope>
    <source>
        <strain evidence="1">K81G1</strain>
    </source>
</reference>
<sequence>MTLDCIPFARCMPAYERRDFDSIHETMTISLDRLARAGAEFFVCSDNTVHHALERPGPACSARTT</sequence>
<protein>
    <recommendedName>
        <fullName evidence="3">Isochorismatase family protein</fullName>
    </recommendedName>
</protein>
<organism evidence="1 2">
    <name type="scientific">Amycolatopsis acidicola</name>
    <dbReference type="NCBI Taxonomy" id="2596893"/>
    <lineage>
        <taxon>Bacteria</taxon>
        <taxon>Bacillati</taxon>
        <taxon>Actinomycetota</taxon>
        <taxon>Actinomycetes</taxon>
        <taxon>Pseudonocardiales</taxon>
        <taxon>Pseudonocardiaceae</taxon>
        <taxon>Amycolatopsis</taxon>
    </lineage>
</organism>
<dbReference type="EMBL" id="VMNW02000006">
    <property type="protein sequence ID" value="KAA9165001.1"/>
    <property type="molecule type" value="Genomic_DNA"/>
</dbReference>
<dbReference type="Proteomes" id="UP000319769">
    <property type="component" value="Unassembled WGS sequence"/>
</dbReference>
<dbReference type="InterPro" id="IPR001920">
    <property type="entry name" value="Asp/Glu_race"/>
</dbReference>
<name>A0A5N0VJY5_9PSEU</name>
<dbReference type="GO" id="GO:0016855">
    <property type="term" value="F:racemase and epimerase activity, acting on amino acids and derivatives"/>
    <property type="evidence" value="ECO:0007669"/>
    <property type="project" value="InterPro"/>
</dbReference>
<evidence type="ECO:0000313" key="2">
    <source>
        <dbReference type="Proteomes" id="UP000319769"/>
    </source>
</evidence>
<accession>A0A5N0VJY5</accession>
<gene>
    <name evidence="1" type="ORF">FPZ12_007070</name>
</gene>
<proteinExistence type="predicted"/>
<dbReference type="Gene3D" id="3.40.50.1860">
    <property type="match status" value="1"/>
</dbReference>
<dbReference type="AlphaFoldDB" id="A0A5N0VJY5"/>
<dbReference type="OrthoDB" id="9803739at2"/>
<evidence type="ECO:0008006" key="3">
    <source>
        <dbReference type="Google" id="ProtNLM"/>
    </source>
</evidence>
<keyword evidence="2" id="KW-1185">Reference proteome</keyword>
<comment type="caution">
    <text evidence="1">The sequence shown here is derived from an EMBL/GenBank/DDBJ whole genome shotgun (WGS) entry which is preliminary data.</text>
</comment>
<dbReference type="RefSeq" id="WP_144762283.1">
    <property type="nucleotide sequence ID" value="NZ_VMNW02000006.1"/>
</dbReference>